<dbReference type="SUPFAM" id="SSF50249">
    <property type="entry name" value="Nucleic acid-binding proteins"/>
    <property type="match status" value="1"/>
</dbReference>
<evidence type="ECO:0000256" key="6">
    <source>
        <dbReference type="ARBA" id="ARBA00023146"/>
    </source>
</evidence>
<evidence type="ECO:0000256" key="4">
    <source>
        <dbReference type="ARBA" id="ARBA00022840"/>
    </source>
</evidence>
<feature type="binding site" evidence="7">
    <location>
        <position position="478"/>
    </location>
    <ligand>
        <name>ATP</name>
        <dbReference type="ChEBI" id="CHEBI:30616"/>
    </ligand>
</feature>
<dbReference type="Gene3D" id="3.30.1360.30">
    <property type="entry name" value="GAD-like domain"/>
    <property type="match status" value="1"/>
</dbReference>
<keyword evidence="2 7" id="KW-0436">Ligase</keyword>
<evidence type="ECO:0000313" key="9">
    <source>
        <dbReference type="EMBL" id="QGT50534.1"/>
    </source>
</evidence>
<feature type="binding site" evidence="7">
    <location>
        <position position="173"/>
    </location>
    <ligand>
        <name>L-aspartate</name>
        <dbReference type="ChEBI" id="CHEBI:29991"/>
    </ligand>
</feature>
<organism evidence="9">
    <name type="scientific">uncultured Elusimicrobia bacterium</name>
    <dbReference type="NCBI Taxonomy" id="699876"/>
    <lineage>
        <taxon>Bacteria</taxon>
        <taxon>Pseudomonadati</taxon>
        <taxon>Elusimicrobiota</taxon>
        <taxon>Elusimicrobia</taxon>
        <taxon>environmental samples</taxon>
    </lineage>
</organism>
<evidence type="ECO:0000256" key="3">
    <source>
        <dbReference type="ARBA" id="ARBA00022741"/>
    </source>
</evidence>
<dbReference type="GO" id="GO:0006422">
    <property type="term" value="P:aspartyl-tRNA aminoacylation"/>
    <property type="evidence" value="ECO:0007669"/>
    <property type="project" value="UniProtKB-UniRule"/>
</dbReference>
<keyword evidence="6 7" id="KW-0030">Aminoacyl-tRNA synthetase</keyword>
<feature type="binding site" evidence="7">
    <location>
        <position position="228"/>
    </location>
    <ligand>
        <name>ATP</name>
        <dbReference type="ChEBI" id="CHEBI:30616"/>
    </ligand>
</feature>
<feature type="binding site" evidence="7">
    <location>
        <position position="219"/>
    </location>
    <ligand>
        <name>L-aspartate</name>
        <dbReference type="ChEBI" id="CHEBI:29991"/>
    </ligand>
</feature>
<feature type="site" description="Important for tRNA non-discrimination" evidence="7">
    <location>
        <position position="31"/>
    </location>
</feature>
<dbReference type="InterPro" id="IPR045864">
    <property type="entry name" value="aa-tRNA-synth_II/BPL/LPL"/>
</dbReference>
<dbReference type="InterPro" id="IPR002312">
    <property type="entry name" value="Asp/Asn-tRNA-synth_IIb"/>
</dbReference>
<keyword evidence="4 7" id="KW-0067">ATP-binding</keyword>
<evidence type="ECO:0000256" key="5">
    <source>
        <dbReference type="ARBA" id="ARBA00022917"/>
    </source>
</evidence>
<dbReference type="Gene3D" id="3.30.930.10">
    <property type="entry name" value="Bira Bifunctional Protein, Domain 2"/>
    <property type="match status" value="1"/>
</dbReference>
<evidence type="ECO:0000256" key="2">
    <source>
        <dbReference type="ARBA" id="ARBA00022598"/>
    </source>
</evidence>
<dbReference type="PRINTS" id="PR01042">
    <property type="entry name" value="TRNASYNTHASP"/>
</dbReference>
<dbReference type="PANTHER" id="PTHR22594:SF5">
    <property type="entry name" value="ASPARTATE--TRNA LIGASE, MITOCHONDRIAL"/>
    <property type="match status" value="1"/>
</dbReference>
<dbReference type="InterPro" id="IPR029351">
    <property type="entry name" value="GAD_dom"/>
</dbReference>
<dbReference type="HAMAP" id="MF_00044">
    <property type="entry name" value="Asp_tRNA_synth_type1"/>
    <property type="match status" value="1"/>
</dbReference>
<dbReference type="InterPro" id="IPR047089">
    <property type="entry name" value="Asp-tRNA-ligase_1_N"/>
</dbReference>
<dbReference type="EC" id="6.1.1.23" evidence="7"/>
<dbReference type="CDD" id="cd04317">
    <property type="entry name" value="EcAspRS_like_N"/>
    <property type="match status" value="1"/>
</dbReference>
<dbReference type="SUPFAM" id="SSF55681">
    <property type="entry name" value="Class II aaRS and biotin synthetases"/>
    <property type="match status" value="1"/>
</dbReference>
<dbReference type="GO" id="GO:0003676">
    <property type="term" value="F:nucleic acid binding"/>
    <property type="evidence" value="ECO:0007669"/>
    <property type="project" value="InterPro"/>
</dbReference>
<comment type="function">
    <text evidence="7">Aspartyl-tRNA synthetase with relaxed tRNA specificity since it is able to aspartylate not only its cognate tRNA(Asp) but also tRNA(Asn). Reaction proceeds in two steps: L-aspartate is first activated by ATP to form Asp-AMP and then transferred to the acceptor end of tRNA(Asp/Asn).</text>
</comment>
<dbReference type="InterPro" id="IPR004524">
    <property type="entry name" value="Asp-tRNA-ligase_1"/>
</dbReference>
<comment type="catalytic activity">
    <reaction evidence="7">
        <text>tRNA(Asx) + L-aspartate + ATP = L-aspartyl-tRNA(Asx) + AMP + diphosphate</text>
        <dbReference type="Rhea" id="RHEA:18349"/>
        <dbReference type="Rhea" id="RHEA-COMP:9710"/>
        <dbReference type="Rhea" id="RHEA-COMP:9711"/>
        <dbReference type="ChEBI" id="CHEBI:29991"/>
        <dbReference type="ChEBI" id="CHEBI:30616"/>
        <dbReference type="ChEBI" id="CHEBI:33019"/>
        <dbReference type="ChEBI" id="CHEBI:78442"/>
        <dbReference type="ChEBI" id="CHEBI:78516"/>
        <dbReference type="ChEBI" id="CHEBI:456215"/>
        <dbReference type="EC" id="6.1.1.23"/>
    </reaction>
</comment>
<feature type="region of interest" description="Aspartate" evidence="7">
    <location>
        <begin position="197"/>
        <end position="200"/>
    </location>
</feature>
<dbReference type="NCBIfam" id="TIGR00459">
    <property type="entry name" value="aspS_bact"/>
    <property type="match status" value="1"/>
</dbReference>
<keyword evidence="7" id="KW-0963">Cytoplasm</keyword>
<dbReference type="GO" id="GO:0050560">
    <property type="term" value="F:aspartate-tRNA(Asn) ligase activity"/>
    <property type="evidence" value="ECO:0007669"/>
    <property type="project" value="UniProtKB-EC"/>
</dbReference>
<sequence length="582" mass="64955">MKRTNYCGDVTAALLGTKQTLCGWVNSYRNHGGVLFIDLRDRSGVCQVVVEPSSPFFETASSLRNEYVVEVTGTVKRRIEGAVNPNMKTGEIEVLVEDLKLLNTSIPLPFDVDKSRSVAEEIRLKYRYLDLRNPKMFANLHLRHQIMQAARRYLDANGFIEVETPVLTRSTPEGARDYLVPSRVHHGEFYALPQSPQMFKQTLMASGIDRYFQLARCFRDEDLRADRQPEHTQIDMEMSFVTINDIHEIVEGLVKEIFKTAGKDLKTPFVKLPFAEAMDRFGSDKPDLRYALEIKNVGHVFANTGFKVFNEVLSAGGAIYAVRGEKGAANSRSYFDKLTDLAKKNGAKGLVWLKVKGGAFEGPSAKFFTPEEMTALKEAVSAQDGDCILVGSDVNLRTCQNFMGAIRKELVKDQPKMTDWAFAWITNFPLLEYIPEEDRWDAAHNPFTAAVEEDLEKLESDPGSVRSHQFDLVLNGNELASGSVRNCRRDVQERILALMKHSKEDAAIRFGMLLNALEAGAPPHGGIGLGLDRITALLCGEDSIREVIAFPKTAQAVCPLTESPNTVDEAQLKELGISIIKE</sequence>
<dbReference type="Gene3D" id="2.40.50.140">
    <property type="entry name" value="Nucleic acid-binding proteins"/>
    <property type="match status" value="1"/>
</dbReference>
<dbReference type="Pfam" id="PF02938">
    <property type="entry name" value="GAD"/>
    <property type="match status" value="1"/>
</dbReference>
<dbReference type="EMBL" id="MN577571">
    <property type="protein sequence ID" value="QGT50534.1"/>
    <property type="molecule type" value="Genomic_DNA"/>
</dbReference>
<comment type="similarity">
    <text evidence="1 7">Belongs to the class-II aminoacyl-tRNA synthetase family. Type 1 subfamily.</text>
</comment>
<accession>A0A650ENU1</accession>
<proteinExistence type="inferred from homology"/>
<dbReference type="PANTHER" id="PTHR22594">
    <property type="entry name" value="ASPARTYL/LYSYL-TRNA SYNTHETASE"/>
    <property type="match status" value="1"/>
</dbReference>
<dbReference type="Pfam" id="PF01336">
    <property type="entry name" value="tRNA_anti-codon"/>
    <property type="match status" value="1"/>
</dbReference>
<dbReference type="Pfam" id="PF00152">
    <property type="entry name" value="tRNA-synt_2"/>
    <property type="match status" value="1"/>
</dbReference>
<feature type="site" description="Important for tRNA non-discrimination" evidence="7">
    <location>
        <position position="81"/>
    </location>
</feature>
<protein>
    <recommendedName>
        <fullName evidence="7">Aspartate--tRNA(Asp/Asn) ligase</fullName>
        <ecNumber evidence="7">6.1.1.23</ecNumber>
    </recommendedName>
    <alternativeName>
        <fullName evidence="7">Aspartyl-tRNA synthetase</fullName>
        <shortName evidence="7">AspRS</shortName>
    </alternativeName>
    <alternativeName>
        <fullName evidence="7">Non-discriminating aspartyl-tRNA synthetase</fullName>
        <shortName evidence="7">ND-AspRS</shortName>
    </alternativeName>
</protein>
<keyword evidence="3 7" id="KW-0547">Nucleotide-binding</keyword>
<evidence type="ECO:0000259" key="8">
    <source>
        <dbReference type="PROSITE" id="PS50862"/>
    </source>
</evidence>
<dbReference type="AlphaFoldDB" id="A0A650ENU1"/>
<dbReference type="InterPro" id="IPR006195">
    <property type="entry name" value="aa-tRNA-synth_II"/>
</dbReference>
<dbReference type="GO" id="GO:0005737">
    <property type="term" value="C:cytoplasm"/>
    <property type="evidence" value="ECO:0007669"/>
    <property type="project" value="UniProtKB-SubCell"/>
</dbReference>
<comment type="subunit">
    <text evidence="7">Homodimer.</text>
</comment>
<reference evidence="9" key="1">
    <citation type="journal article" date="2020" name="J. ISSAAS">
        <title>Lactobacilli and other gastrointestinal microbiota of Peromyscus leucopus, reservoir host for agents of Lyme disease and other zoonoses in North America.</title>
        <authorList>
            <person name="Milovic A."/>
            <person name="Bassam K."/>
            <person name="Shao H."/>
            <person name="Chatzistamou I."/>
            <person name="Tufts D.M."/>
            <person name="Diuk-Wasser M."/>
            <person name="Barbour A.G."/>
        </authorList>
    </citation>
    <scope>NUCLEOTIDE SEQUENCE</scope>
    <source>
        <strain evidence="9">LL30</strain>
    </source>
</reference>
<feature type="binding site" evidence="7">
    <location>
        <begin position="530"/>
        <end position="533"/>
    </location>
    <ligand>
        <name>ATP</name>
        <dbReference type="ChEBI" id="CHEBI:30616"/>
    </ligand>
</feature>
<dbReference type="InterPro" id="IPR004115">
    <property type="entry name" value="GAD-like_sf"/>
</dbReference>
<dbReference type="GO" id="GO:0004815">
    <property type="term" value="F:aspartate-tRNA ligase activity"/>
    <property type="evidence" value="ECO:0007669"/>
    <property type="project" value="UniProtKB-UniRule"/>
</dbReference>
<dbReference type="GO" id="GO:0005524">
    <property type="term" value="F:ATP binding"/>
    <property type="evidence" value="ECO:0007669"/>
    <property type="project" value="UniProtKB-UniRule"/>
</dbReference>
<dbReference type="CDD" id="cd00777">
    <property type="entry name" value="AspRS_core"/>
    <property type="match status" value="1"/>
</dbReference>
<feature type="domain" description="Aminoacyl-transfer RNA synthetases class-II family profile" evidence="8">
    <location>
        <begin position="140"/>
        <end position="551"/>
    </location>
</feature>
<dbReference type="SUPFAM" id="SSF55261">
    <property type="entry name" value="GAD domain-like"/>
    <property type="match status" value="1"/>
</dbReference>
<dbReference type="InterPro" id="IPR047090">
    <property type="entry name" value="AspRS_core"/>
</dbReference>
<gene>
    <name evidence="7 9" type="primary">aspS</name>
    <name evidence="9" type="ORF">Elusimicrob1349_0040</name>
</gene>
<dbReference type="InterPro" id="IPR004364">
    <property type="entry name" value="Aa-tRNA-synt_II"/>
</dbReference>
<comment type="subcellular location">
    <subcellularLocation>
        <location evidence="7">Cytoplasm</location>
    </subcellularLocation>
</comment>
<dbReference type="NCBIfam" id="NF001750">
    <property type="entry name" value="PRK00476.1"/>
    <property type="match status" value="1"/>
</dbReference>
<evidence type="ECO:0000256" key="1">
    <source>
        <dbReference type="ARBA" id="ARBA00006303"/>
    </source>
</evidence>
<dbReference type="PROSITE" id="PS50862">
    <property type="entry name" value="AA_TRNA_LIGASE_II"/>
    <property type="match status" value="1"/>
</dbReference>
<dbReference type="InterPro" id="IPR004365">
    <property type="entry name" value="NA-bd_OB_tRNA"/>
</dbReference>
<dbReference type="InterPro" id="IPR012340">
    <property type="entry name" value="NA-bd_OB-fold"/>
</dbReference>
<name>A0A650ENU1_9BACT</name>
<feature type="binding site" evidence="7">
    <location>
        <begin position="219"/>
        <end position="221"/>
    </location>
    <ligand>
        <name>ATP</name>
        <dbReference type="ChEBI" id="CHEBI:30616"/>
    </ligand>
</feature>
<feature type="binding site" evidence="7">
    <location>
        <position position="485"/>
    </location>
    <ligand>
        <name>L-aspartate</name>
        <dbReference type="ChEBI" id="CHEBI:29991"/>
    </ligand>
</feature>
<keyword evidence="5 7" id="KW-0648">Protein biosynthesis</keyword>
<feature type="binding site" evidence="7">
    <location>
        <position position="444"/>
    </location>
    <ligand>
        <name>L-aspartate</name>
        <dbReference type="ChEBI" id="CHEBI:29991"/>
    </ligand>
</feature>
<evidence type="ECO:0000256" key="7">
    <source>
        <dbReference type="HAMAP-Rule" id="MF_00044"/>
    </source>
</evidence>